<reference evidence="1" key="1">
    <citation type="submission" date="2021-03" db="EMBL/GenBank/DDBJ databases">
        <authorList>
            <person name="Bekaert M."/>
        </authorList>
    </citation>
    <scope>NUCLEOTIDE SEQUENCE</scope>
</reference>
<name>A0A8S3R6C7_MYTED</name>
<dbReference type="EMBL" id="CAJPWZ010000753">
    <property type="protein sequence ID" value="CAG2200673.1"/>
    <property type="molecule type" value="Genomic_DNA"/>
</dbReference>
<gene>
    <name evidence="1" type="ORF">MEDL_15314</name>
</gene>
<keyword evidence="2" id="KW-1185">Reference proteome</keyword>
<dbReference type="OrthoDB" id="6050800at2759"/>
<proteinExistence type="predicted"/>
<dbReference type="Proteomes" id="UP000683360">
    <property type="component" value="Unassembled WGS sequence"/>
</dbReference>
<dbReference type="AlphaFoldDB" id="A0A8S3R6C7"/>
<comment type="caution">
    <text evidence="1">The sequence shown here is derived from an EMBL/GenBank/DDBJ whole genome shotgun (WGS) entry which is preliminary data.</text>
</comment>
<organism evidence="1 2">
    <name type="scientific">Mytilus edulis</name>
    <name type="common">Blue mussel</name>
    <dbReference type="NCBI Taxonomy" id="6550"/>
    <lineage>
        <taxon>Eukaryota</taxon>
        <taxon>Metazoa</taxon>
        <taxon>Spiralia</taxon>
        <taxon>Lophotrochozoa</taxon>
        <taxon>Mollusca</taxon>
        <taxon>Bivalvia</taxon>
        <taxon>Autobranchia</taxon>
        <taxon>Pteriomorphia</taxon>
        <taxon>Mytilida</taxon>
        <taxon>Mytiloidea</taxon>
        <taxon>Mytilidae</taxon>
        <taxon>Mytilinae</taxon>
        <taxon>Mytilus</taxon>
    </lineage>
</organism>
<dbReference type="PANTHER" id="PTHR34415">
    <property type="entry name" value="INTEGRASE CATALYTIC DOMAIN-CONTAINING PROTEIN"/>
    <property type="match status" value="1"/>
</dbReference>
<protein>
    <submittedName>
        <fullName evidence="1">Uncharacterized protein</fullName>
    </submittedName>
</protein>
<accession>A0A8S3R6C7</accession>
<dbReference type="PANTHER" id="PTHR34415:SF1">
    <property type="entry name" value="INTEGRASE CATALYTIC DOMAIN-CONTAINING PROTEIN"/>
    <property type="match status" value="1"/>
</dbReference>
<evidence type="ECO:0000313" key="2">
    <source>
        <dbReference type="Proteomes" id="UP000683360"/>
    </source>
</evidence>
<evidence type="ECO:0000313" key="1">
    <source>
        <dbReference type="EMBL" id="CAG2200673.1"/>
    </source>
</evidence>
<sequence length="264" mass="30667">MNESDYESDEGDICIPKFKKKSKWNPPKSKNDNLESFITSVKAEVRSSISGKQVRNISKSESQAMINLKDRDEIVIKQADKGSAVKWRHYSAETLQEIAKSVTDSSRNNHNIAQLVDDEDCPVKFFDWKLYLKQFFKQLPALTTYHHFRMIKESPGVVFVREYCDNDEKQFRLLKNRVVINPLSEPTELPKKKGLDAMRQWYLYQEIRPLCYGSKDITCPKPTIPKPEITVIEDRDNTRKCSYCKKTGHETSRNGKLLCPLKPK</sequence>